<gene>
    <name evidence="2" type="primary">A07p006280.1_BraROA</name>
    <name evidence="2" type="ORF">IGI04_025636</name>
</gene>
<dbReference type="Proteomes" id="UP000823674">
    <property type="component" value="Chromosome A07"/>
</dbReference>
<comment type="caution">
    <text evidence="2">The sequence shown here is derived from an EMBL/GenBank/DDBJ whole genome shotgun (WGS) entry which is preliminary data.</text>
</comment>
<evidence type="ECO:0000313" key="3">
    <source>
        <dbReference type="Proteomes" id="UP000823674"/>
    </source>
</evidence>
<feature type="compositionally biased region" description="Basic and acidic residues" evidence="1">
    <location>
        <begin position="27"/>
        <end position="65"/>
    </location>
</feature>
<evidence type="ECO:0000313" key="2">
    <source>
        <dbReference type="EMBL" id="KAG5377794.1"/>
    </source>
</evidence>
<dbReference type="EMBL" id="JADBGQ010000009">
    <property type="protein sequence ID" value="KAG5377794.1"/>
    <property type="molecule type" value="Genomic_DNA"/>
</dbReference>
<protein>
    <submittedName>
        <fullName evidence="2">Uncharacterized protein</fullName>
    </submittedName>
</protein>
<sequence>MEKSNQRNREEAYGVLNLRRLTCLRRDQNAVAKTETKPLSSREDRDDQKRERRRCSGDCMRRTTDEESENGGCVKTERTQFTLGVSR</sequence>
<keyword evidence="3" id="KW-1185">Reference proteome</keyword>
<proteinExistence type="predicted"/>
<name>A0ABQ7KU48_BRACM</name>
<accession>A0ABQ7KU48</accession>
<evidence type="ECO:0000256" key="1">
    <source>
        <dbReference type="SAM" id="MobiDB-lite"/>
    </source>
</evidence>
<reference evidence="2 3" key="1">
    <citation type="submission" date="2021-03" db="EMBL/GenBank/DDBJ databases">
        <authorList>
            <person name="King G.J."/>
            <person name="Bancroft I."/>
            <person name="Baten A."/>
            <person name="Bloomfield J."/>
            <person name="Borpatragohain P."/>
            <person name="He Z."/>
            <person name="Irish N."/>
            <person name="Irwin J."/>
            <person name="Liu K."/>
            <person name="Mauleon R.P."/>
            <person name="Moore J."/>
            <person name="Morris R."/>
            <person name="Ostergaard L."/>
            <person name="Wang B."/>
            <person name="Wells R."/>
        </authorList>
    </citation>
    <scope>NUCLEOTIDE SEQUENCE [LARGE SCALE GENOMIC DNA]</scope>
    <source>
        <strain evidence="2">R-o-18</strain>
        <tissue evidence="2">Leaf</tissue>
    </source>
</reference>
<organism evidence="2 3">
    <name type="scientific">Brassica rapa subsp. trilocularis</name>
    <dbReference type="NCBI Taxonomy" id="1813537"/>
    <lineage>
        <taxon>Eukaryota</taxon>
        <taxon>Viridiplantae</taxon>
        <taxon>Streptophyta</taxon>
        <taxon>Embryophyta</taxon>
        <taxon>Tracheophyta</taxon>
        <taxon>Spermatophyta</taxon>
        <taxon>Magnoliopsida</taxon>
        <taxon>eudicotyledons</taxon>
        <taxon>Gunneridae</taxon>
        <taxon>Pentapetalae</taxon>
        <taxon>rosids</taxon>
        <taxon>malvids</taxon>
        <taxon>Brassicales</taxon>
        <taxon>Brassicaceae</taxon>
        <taxon>Brassiceae</taxon>
        <taxon>Brassica</taxon>
    </lineage>
</organism>
<feature type="region of interest" description="Disordered" evidence="1">
    <location>
        <begin position="27"/>
        <end position="72"/>
    </location>
</feature>